<protein>
    <recommendedName>
        <fullName evidence="4">SH3 domain-containing protein</fullName>
    </recommendedName>
</protein>
<dbReference type="EMBL" id="WLVL01000024">
    <property type="protein sequence ID" value="MTB71790.1"/>
    <property type="molecule type" value="Genomic_DNA"/>
</dbReference>
<name>A0A6I3IP85_9MICO</name>
<accession>A0A6I3IP85</accession>
<evidence type="ECO:0008006" key="4">
    <source>
        <dbReference type="Google" id="ProtNLM"/>
    </source>
</evidence>
<comment type="caution">
    <text evidence="2">The sequence shown here is derived from an EMBL/GenBank/DDBJ whole genome shotgun (WGS) entry which is preliminary data.</text>
</comment>
<evidence type="ECO:0000313" key="2">
    <source>
        <dbReference type="EMBL" id="MTB71790.1"/>
    </source>
</evidence>
<feature type="signal peptide" evidence="1">
    <location>
        <begin position="1"/>
        <end position="25"/>
    </location>
</feature>
<evidence type="ECO:0000313" key="3">
    <source>
        <dbReference type="Proteomes" id="UP000431092"/>
    </source>
</evidence>
<feature type="chain" id="PRO_5026012832" description="SH3 domain-containing protein" evidence="1">
    <location>
        <begin position="26"/>
        <end position="124"/>
    </location>
</feature>
<sequence>MIKRAAGVAAALTLAVTTTVGAASAAPTLDPSDCGGLYSLSRSGSTVRIIALSSDVRAIWGSGRYGTTEVWVSATGGTPRLYKGGFNTSSTGGANFTVSSSNKWWLLALVDNTVHEWCSGLYYK</sequence>
<dbReference type="RefSeq" id="WP_154593099.1">
    <property type="nucleotide sequence ID" value="NZ_WLVL01000024.1"/>
</dbReference>
<dbReference type="AlphaFoldDB" id="A0A6I3IP85"/>
<keyword evidence="1" id="KW-0732">Signal</keyword>
<evidence type="ECO:0000256" key="1">
    <source>
        <dbReference type="SAM" id="SignalP"/>
    </source>
</evidence>
<keyword evidence="3" id="KW-1185">Reference proteome</keyword>
<organism evidence="2 3">
    <name type="scientific">Arsenicicoccus cauae</name>
    <dbReference type="NCBI Taxonomy" id="2663847"/>
    <lineage>
        <taxon>Bacteria</taxon>
        <taxon>Bacillati</taxon>
        <taxon>Actinomycetota</taxon>
        <taxon>Actinomycetes</taxon>
        <taxon>Micrococcales</taxon>
        <taxon>Intrasporangiaceae</taxon>
        <taxon>Arsenicicoccus</taxon>
    </lineage>
</organism>
<proteinExistence type="predicted"/>
<gene>
    <name evidence="2" type="ORF">GGG17_07380</name>
</gene>
<reference evidence="2 3" key="1">
    <citation type="submission" date="2019-11" db="EMBL/GenBank/DDBJ databases">
        <title>Whole genome sequencing identifies a novel species of the genus Arsenicicoccus isolated from human blood.</title>
        <authorList>
            <person name="Jeong J.H."/>
            <person name="Kweon O.J."/>
            <person name="Kim H.R."/>
            <person name="Kim T.-H."/>
            <person name="Ha S.-M."/>
            <person name="Lee M.-K."/>
        </authorList>
    </citation>
    <scope>NUCLEOTIDE SEQUENCE [LARGE SCALE GENOMIC DNA]</scope>
    <source>
        <strain evidence="2 3">MKL-02</strain>
    </source>
</reference>
<dbReference type="Proteomes" id="UP000431092">
    <property type="component" value="Unassembled WGS sequence"/>
</dbReference>